<accession>A0A2P6QUV9</accession>
<protein>
    <submittedName>
        <fullName evidence="2">Uncharacterized protein</fullName>
    </submittedName>
</protein>
<evidence type="ECO:0000313" key="2">
    <source>
        <dbReference type="EMBL" id="PRQ37970.1"/>
    </source>
</evidence>
<keyword evidence="1" id="KW-0812">Transmembrane</keyword>
<evidence type="ECO:0000256" key="1">
    <source>
        <dbReference type="SAM" id="Phobius"/>
    </source>
</evidence>
<reference evidence="2 3" key="1">
    <citation type="journal article" date="2018" name="Nat. Genet.">
        <title>The Rosa genome provides new insights in the design of modern roses.</title>
        <authorList>
            <person name="Bendahmane M."/>
        </authorList>
    </citation>
    <scope>NUCLEOTIDE SEQUENCE [LARGE SCALE GENOMIC DNA]</scope>
    <source>
        <strain evidence="3">cv. Old Blush</strain>
    </source>
</reference>
<dbReference type="AlphaFoldDB" id="A0A2P6QUV9"/>
<dbReference type="Proteomes" id="UP000238479">
    <property type="component" value="Chromosome 4"/>
</dbReference>
<gene>
    <name evidence="2" type="ORF">RchiOBHm_Chr4g0408621</name>
</gene>
<keyword evidence="3" id="KW-1185">Reference proteome</keyword>
<keyword evidence="1" id="KW-0472">Membrane</keyword>
<organism evidence="2 3">
    <name type="scientific">Rosa chinensis</name>
    <name type="common">China rose</name>
    <dbReference type="NCBI Taxonomy" id="74649"/>
    <lineage>
        <taxon>Eukaryota</taxon>
        <taxon>Viridiplantae</taxon>
        <taxon>Streptophyta</taxon>
        <taxon>Embryophyta</taxon>
        <taxon>Tracheophyta</taxon>
        <taxon>Spermatophyta</taxon>
        <taxon>Magnoliopsida</taxon>
        <taxon>eudicotyledons</taxon>
        <taxon>Gunneridae</taxon>
        <taxon>Pentapetalae</taxon>
        <taxon>rosids</taxon>
        <taxon>fabids</taxon>
        <taxon>Rosales</taxon>
        <taxon>Rosaceae</taxon>
        <taxon>Rosoideae</taxon>
        <taxon>Rosoideae incertae sedis</taxon>
        <taxon>Rosa</taxon>
    </lineage>
</organism>
<feature type="transmembrane region" description="Helical" evidence="1">
    <location>
        <begin position="48"/>
        <end position="78"/>
    </location>
</feature>
<dbReference type="Gramene" id="PRQ37970">
    <property type="protein sequence ID" value="PRQ37970"/>
    <property type="gene ID" value="RchiOBHm_Chr4g0408621"/>
</dbReference>
<proteinExistence type="predicted"/>
<keyword evidence="1" id="KW-1133">Transmembrane helix</keyword>
<evidence type="ECO:0000313" key="3">
    <source>
        <dbReference type="Proteomes" id="UP000238479"/>
    </source>
</evidence>
<sequence length="110" mass="12832">MNRMTLSILYVISLLSNSLTFHFRTSLHFFFPSFLLPLFLYLPTQSSLLQFFFLPSFISLSFFSFSSLFLLPSFFYLLPSSKTSDTIDFFYHLATITKTTKHAIRSSIQL</sequence>
<name>A0A2P6QUV9_ROSCH</name>
<feature type="transmembrane region" description="Helical" evidence="1">
    <location>
        <begin position="21"/>
        <end position="42"/>
    </location>
</feature>
<dbReference type="EMBL" id="PDCK01000042">
    <property type="protein sequence ID" value="PRQ37970.1"/>
    <property type="molecule type" value="Genomic_DNA"/>
</dbReference>
<comment type="caution">
    <text evidence="2">The sequence shown here is derived from an EMBL/GenBank/DDBJ whole genome shotgun (WGS) entry which is preliminary data.</text>
</comment>